<comment type="caution">
    <text evidence="2">The sequence shown here is derived from an EMBL/GenBank/DDBJ whole genome shotgun (WGS) entry which is preliminary data.</text>
</comment>
<feature type="transmembrane region" description="Helical" evidence="1">
    <location>
        <begin position="142"/>
        <end position="164"/>
    </location>
</feature>
<keyword evidence="1" id="KW-0472">Membrane</keyword>
<dbReference type="GeneID" id="63841726"/>
<dbReference type="OrthoDB" id="2150604at2759"/>
<dbReference type="AlphaFoldDB" id="A0A9P4Y0J3"/>
<feature type="transmembrane region" description="Helical" evidence="1">
    <location>
        <begin position="39"/>
        <end position="59"/>
    </location>
</feature>
<name>A0A9P4Y0J3_CRYP1</name>
<reference evidence="2" key="1">
    <citation type="journal article" date="2020" name="Phytopathology">
        <title>Genome sequence of the chestnut blight fungus Cryphonectria parasitica EP155: A fundamental resource for an archetypical invasive plant pathogen.</title>
        <authorList>
            <person name="Crouch J.A."/>
            <person name="Dawe A."/>
            <person name="Aerts A."/>
            <person name="Barry K."/>
            <person name="Churchill A.C.L."/>
            <person name="Grimwood J."/>
            <person name="Hillman B."/>
            <person name="Milgroom M.G."/>
            <person name="Pangilinan J."/>
            <person name="Smith M."/>
            <person name="Salamov A."/>
            <person name="Schmutz J."/>
            <person name="Yadav J."/>
            <person name="Grigoriev I.V."/>
            <person name="Nuss D."/>
        </authorList>
    </citation>
    <scope>NUCLEOTIDE SEQUENCE</scope>
    <source>
        <strain evidence="2">EP155</strain>
    </source>
</reference>
<evidence type="ECO:0000313" key="3">
    <source>
        <dbReference type="Proteomes" id="UP000803844"/>
    </source>
</evidence>
<feature type="transmembrane region" description="Helical" evidence="1">
    <location>
        <begin position="176"/>
        <end position="199"/>
    </location>
</feature>
<feature type="transmembrane region" description="Helical" evidence="1">
    <location>
        <begin position="65"/>
        <end position="88"/>
    </location>
</feature>
<dbReference type="EMBL" id="MU032349">
    <property type="protein sequence ID" value="KAF3763920.1"/>
    <property type="molecule type" value="Genomic_DNA"/>
</dbReference>
<protein>
    <submittedName>
        <fullName evidence="2">Uncharacterized protein</fullName>
    </submittedName>
</protein>
<evidence type="ECO:0000256" key="1">
    <source>
        <dbReference type="SAM" id="Phobius"/>
    </source>
</evidence>
<dbReference type="Proteomes" id="UP000803844">
    <property type="component" value="Unassembled WGS sequence"/>
</dbReference>
<evidence type="ECO:0000313" key="2">
    <source>
        <dbReference type="EMBL" id="KAF3763920.1"/>
    </source>
</evidence>
<proteinExistence type="predicted"/>
<dbReference type="RefSeq" id="XP_040774881.1">
    <property type="nucleotide sequence ID" value="XM_040924597.1"/>
</dbReference>
<organism evidence="2 3">
    <name type="scientific">Cryphonectria parasitica (strain ATCC 38755 / EP155)</name>
    <dbReference type="NCBI Taxonomy" id="660469"/>
    <lineage>
        <taxon>Eukaryota</taxon>
        <taxon>Fungi</taxon>
        <taxon>Dikarya</taxon>
        <taxon>Ascomycota</taxon>
        <taxon>Pezizomycotina</taxon>
        <taxon>Sordariomycetes</taxon>
        <taxon>Sordariomycetidae</taxon>
        <taxon>Diaporthales</taxon>
        <taxon>Cryphonectriaceae</taxon>
        <taxon>Cryphonectria-Endothia species complex</taxon>
        <taxon>Cryphonectria</taxon>
    </lineage>
</organism>
<keyword evidence="3" id="KW-1185">Reference proteome</keyword>
<sequence>MISIFSPWSTSSDSMQAFIDMSLDDPLVGSWRDNKITELSTVNVTAALVAAVASAALSWQAIDSAAWTVLALFYASLIMSLTAVTIGAQQSIALSRLGGHRVGLGNLQKKLRGKVVKQATQTLNVNKHSASYSQLYLWQLPVMLLNASILIFLIGLSIIIWSQAASHEYSGDTMKIAIVTSLTGIFGIGSYIFAAVCLYA</sequence>
<keyword evidence="1" id="KW-1133">Transmembrane helix</keyword>
<keyword evidence="1" id="KW-0812">Transmembrane</keyword>
<accession>A0A9P4Y0J3</accession>
<gene>
    <name evidence="2" type="ORF">M406DRAFT_58174</name>
</gene>